<feature type="active site" description="Proton donor" evidence="1">
    <location>
        <position position="69"/>
    </location>
</feature>
<evidence type="ECO:0000256" key="1">
    <source>
        <dbReference type="PIRSR" id="PIRSR004789-50"/>
    </source>
</evidence>
<feature type="binding site" evidence="2">
    <location>
        <position position="68"/>
    </location>
    <ligand>
        <name>Fe cation</name>
        <dbReference type="ChEBI" id="CHEBI:24875"/>
        <label>2</label>
    </ligand>
</feature>
<keyword evidence="4" id="KW-1185">Reference proteome</keyword>
<dbReference type="GO" id="GO:0046872">
    <property type="term" value="F:metal ion binding"/>
    <property type="evidence" value="ECO:0007669"/>
    <property type="project" value="UniProtKB-KW"/>
</dbReference>
<dbReference type="KEGG" id="msil:METEAL_30810"/>
<sequence length="257" mass="27976">MRILVLGDVVGEPGRRLVEAHLPVLRRELALDFIVVNGENAAHGHGITERIARQWFEDLGVNVITTGNHAFDVKDIVPYFQVESRLLRPANYPPGTPGNGYVKLHTPGGQEILVINLMGRVHMPTCDDPFRCVDAILARERADIVLVDMHAEATSEAQAMGWYLDGRVAAVLGTHTHVPTLDAKVLPGGTAYVTDLGMTGPYGGVIGMAKESSLSRFLKVKGEKWDVAEGDPQLHGVLVVTEGRKAQSIQRILKTLP</sequence>
<reference evidence="4" key="1">
    <citation type="journal article" date="2023" name="Int. J. Syst. Evol. Microbiol.">
        <title>Mesoterricola silvestris gen. nov., sp. nov., Mesoterricola sediminis sp. nov., Geothrix oryzae sp. nov., Geothrix edaphica sp. nov., Geothrix rubra sp. nov., and Geothrix limicola sp. nov., six novel members of Acidobacteriota isolated from soils.</title>
        <authorList>
            <person name="Itoh H."/>
            <person name="Sugisawa Y."/>
            <person name="Mise K."/>
            <person name="Xu Z."/>
            <person name="Kuniyasu M."/>
            <person name="Ushijima N."/>
            <person name="Kawano K."/>
            <person name="Kobayashi E."/>
            <person name="Shiratori Y."/>
            <person name="Masuda Y."/>
            <person name="Senoo K."/>
        </authorList>
    </citation>
    <scope>NUCLEOTIDE SEQUENCE [LARGE SCALE GENOMIC DNA]</scope>
    <source>
        <strain evidence="4">W79</strain>
    </source>
</reference>
<dbReference type="PANTHER" id="PTHR36303">
    <property type="entry name" value="2',3'-CYCLIC-NUCLEOTIDE 2'-PHOSPHODIESTERASE"/>
    <property type="match status" value="1"/>
</dbReference>
<dbReference type="RefSeq" id="WP_316412573.1">
    <property type="nucleotide sequence ID" value="NZ_AP027080.1"/>
</dbReference>
<evidence type="ECO:0000256" key="2">
    <source>
        <dbReference type="PIRSR" id="PIRSR004789-51"/>
    </source>
</evidence>
<feature type="binding site" evidence="2">
    <location>
        <position position="177"/>
    </location>
    <ligand>
        <name>Fe cation</name>
        <dbReference type="ChEBI" id="CHEBI:24875"/>
        <label>1</label>
    </ligand>
</feature>
<protein>
    <submittedName>
        <fullName evidence="3">Metallophosphoesterase</fullName>
    </submittedName>
</protein>
<feature type="binding site" evidence="2">
    <location>
        <position position="175"/>
    </location>
    <ligand>
        <name>Fe cation</name>
        <dbReference type="ChEBI" id="CHEBI:24875"/>
        <label>2</label>
    </ligand>
</feature>
<name>A0AA48GTS3_9BACT</name>
<feature type="binding site" evidence="2">
    <location>
        <position position="39"/>
    </location>
    <ligand>
        <name>Fe cation</name>
        <dbReference type="ChEBI" id="CHEBI:24875"/>
        <label>1</label>
    </ligand>
</feature>
<accession>A0AA48GTS3</accession>
<feature type="binding site" evidence="2">
    <location>
        <position position="40"/>
    </location>
    <ligand>
        <name>Fe cation</name>
        <dbReference type="ChEBI" id="CHEBI:24875"/>
        <label>1</label>
    </ligand>
</feature>
<evidence type="ECO:0000313" key="4">
    <source>
        <dbReference type="Proteomes" id="UP001238179"/>
    </source>
</evidence>
<keyword evidence="2" id="KW-0479">Metal-binding</keyword>
<feature type="binding site" evidence="2">
    <location>
        <position position="150"/>
    </location>
    <ligand>
        <name>Fe cation</name>
        <dbReference type="ChEBI" id="CHEBI:24875"/>
        <label>2</label>
    </ligand>
</feature>
<dbReference type="AlphaFoldDB" id="A0AA48GTS3"/>
<dbReference type="Pfam" id="PF13277">
    <property type="entry name" value="YmdB"/>
    <property type="match status" value="1"/>
</dbReference>
<proteinExistence type="predicted"/>
<dbReference type="Proteomes" id="UP001238179">
    <property type="component" value="Chromosome"/>
</dbReference>
<dbReference type="InterPro" id="IPR005235">
    <property type="entry name" value="YmdB-like"/>
</dbReference>
<dbReference type="InterPro" id="IPR029052">
    <property type="entry name" value="Metallo-depent_PP-like"/>
</dbReference>
<dbReference type="PIRSF" id="PIRSF004789">
    <property type="entry name" value="DR1281"/>
    <property type="match status" value="1"/>
</dbReference>
<organism evidence="3 4">
    <name type="scientific">Mesoterricola silvestris</name>
    <dbReference type="NCBI Taxonomy" id="2927979"/>
    <lineage>
        <taxon>Bacteria</taxon>
        <taxon>Pseudomonadati</taxon>
        <taxon>Acidobacteriota</taxon>
        <taxon>Holophagae</taxon>
        <taxon>Holophagales</taxon>
        <taxon>Holophagaceae</taxon>
        <taxon>Mesoterricola</taxon>
    </lineage>
</organism>
<dbReference type="CDD" id="cd07382">
    <property type="entry name" value="MPP_DR1281"/>
    <property type="match status" value="1"/>
</dbReference>
<dbReference type="PANTHER" id="PTHR36303:SF1">
    <property type="entry name" value="2',3'-CYCLIC-NUCLEOTIDE 2'-PHOSPHODIESTERASE"/>
    <property type="match status" value="1"/>
</dbReference>
<dbReference type="Gene3D" id="3.60.21.10">
    <property type="match status" value="1"/>
</dbReference>
<evidence type="ECO:0000313" key="3">
    <source>
        <dbReference type="EMBL" id="BDU73907.1"/>
    </source>
</evidence>
<dbReference type="NCBIfam" id="TIGR00282">
    <property type="entry name" value="TIGR00282 family metallophosphoesterase"/>
    <property type="match status" value="1"/>
</dbReference>
<gene>
    <name evidence="3" type="ORF">METEAL_30810</name>
</gene>
<feature type="binding site" evidence="2">
    <location>
        <position position="8"/>
    </location>
    <ligand>
        <name>Fe cation</name>
        <dbReference type="ChEBI" id="CHEBI:24875"/>
        <label>1</label>
    </ligand>
</feature>
<dbReference type="GO" id="GO:0004113">
    <property type="term" value="F:2',3'-cyclic-nucleotide 3'-phosphodiesterase activity"/>
    <property type="evidence" value="ECO:0007669"/>
    <property type="project" value="TreeGrafter"/>
</dbReference>
<dbReference type="SUPFAM" id="SSF56300">
    <property type="entry name" value="Metallo-dependent phosphatases"/>
    <property type="match status" value="1"/>
</dbReference>
<dbReference type="EMBL" id="AP027080">
    <property type="protein sequence ID" value="BDU73907.1"/>
    <property type="molecule type" value="Genomic_DNA"/>
</dbReference>
<feature type="binding site" evidence="2">
    <location>
        <position position="39"/>
    </location>
    <ligand>
        <name>Fe cation</name>
        <dbReference type="ChEBI" id="CHEBI:24875"/>
        <label>2</label>
    </ligand>
</feature>